<organism evidence="1">
    <name type="scientific">Cacopsylla melanoneura</name>
    <dbReference type="NCBI Taxonomy" id="428564"/>
    <lineage>
        <taxon>Eukaryota</taxon>
        <taxon>Metazoa</taxon>
        <taxon>Ecdysozoa</taxon>
        <taxon>Arthropoda</taxon>
        <taxon>Hexapoda</taxon>
        <taxon>Insecta</taxon>
        <taxon>Pterygota</taxon>
        <taxon>Neoptera</taxon>
        <taxon>Paraneoptera</taxon>
        <taxon>Hemiptera</taxon>
        <taxon>Sternorrhyncha</taxon>
        <taxon>Psylloidea</taxon>
        <taxon>Psyllidae</taxon>
        <taxon>Psyllinae</taxon>
        <taxon>Cacopsylla</taxon>
    </lineage>
</organism>
<dbReference type="EMBL" id="HBUF01609605">
    <property type="protein sequence ID" value="CAG6778445.1"/>
    <property type="molecule type" value="Transcribed_RNA"/>
</dbReference>
<reference evidence="1" key="1">
    <citation type="submission" date="2021-05" db="EMBL/GenBank/DDBJ databases">
        <authorList>
            <person name="Alioto T."/>
            <person name="Alioto T."/>
            <person name="Gomez Garrido J."/>
        </authorList>
    </citation>
    <scope>NUCLEOTIDE SEQUENCE</scope>
</reference>
<proteinExistence type="predicted"/>
<dbReference type="AlphaFoldDB" id="A0A8D8SR36"/>
<dbReference type="EMBL" id="HBUF01229386">
    <property type="protein sequence ID" value="CAG6672735.1"/>
    <property type="molecule type" value="Transcribed_RNA"/>
</dbReference>
<dbReference type="EMBL" id="HBUF01229387">
    <property type="protein sequence ID" value="CAG6672740.1"/>
    <property type="molecule type" value="Transcribed_RNA"/>
</dbReference>
<sequence>MTRTRQPGEWSNRCQRCRMYRRASWKIYKRIWKRPKSWPTIVSRSWTSFISNTERFSRMSRSSKWIFVNCPSLSSSRLPSTSVSSLPIRFSTTRTRWPKPRPRSFRRN</sequence>
<evidence type="ECO:0000313" key="1">
    <source>
        <dbReference type="EMBL" id="CAG6672735.1"/>
    </source>
</evidence>
<dbReference type="EMBL" id="HBUF01229385">
    <property type="protein sequence ID" value="CAG6672730.1"/>
    <property type="molecule type" value="Transcribed_RNA"/>
</dbReference>
<name>A0A8D8SR36_9HEMI</name>
<protein>
    <submittedName>
        <fullName evidence="1">Uncharacterized protein</fullName>
    </submittedName>
</protein>
<dbReference type="EMBL" id="HBUF01229388">
    <property type="protein sequence ID" value="CAG6672745.1"/>
    <property type="molecule type" value="Transcribed_RNA"/>
</dbReference>
<accession>A0A8D8SR36</accession>
<dbReference type="EMBL" id="HBUF01609604">
    <property type="protein sequence ID" value="CAG6778442.1"/>
    <property type="molecule type" value="Transcribed_RNA"/>
</dbReference>